<reference evidence="8 9" key="1">
    <citation type="submission" date="2017-06" db="EMBL/GenBank/DDBJ databases">
        <title>Genome sequencing of cyanobaciteial culture collection at National Institute for Environmental Studies (NIES).</title>
        <authorList>
            <person name="Hirose Y."/>
            <person name="Shimura Y."/>
            <person name="Fujisawa T."/>
            <person name="Nakamura Y."/>
            <person name="Kawachi M."/>
        </authorList>
    </citation>
    <scope>NUCLEOTIDE SEQUENCE [LARGE SCALE GENOMIC DNA]</scope>
    <source>
        <strain evidence="8 9">NIES-21</strain>
    </source>
</reference>
<keyword evidence="4 6" id="KW-1133">Transmembrane helix</keyword>
<feature type="transmembrane region" description="Helical" evidence="6">
    <location>
        <begin position="214"/>
        <end position="237"/>
    </location>
</feature>
<feature type="domain" description="Cytochrome b561 bacterial/Ni-hydrogenase" evidence="7">
    <location>
        <begin position="8"/>
        <end position="175"/>
    </location>
</feature>
<evidence type="ECO:0000259" key="7">
    <source>
        <dbReference type="Pfam" id="PF01292"/>
    </source>
</evidence>
<feature type="transmembrane region" description="Helical" evidence="6">
    <location>
        <begin position="140"/>
        <end position="171"/>
    </location>
</feature>
<evidence type="ECO:0000256" key="3">
    <source>
        <dbReference type="ARBA" id="ARBA00022692"/>
    </source>
</evidence>
<dbReference type="GO" id="GO:0022904">
    <property type="term" value="P:respiratory electron transport chain"/>
    <property type="evidence" value="ECO:0007669"/>
    <property type="project" value="InterPro"/>
</dbReference>
<dbReference type="OrthoDB" id="457436at2"/>
<dbReference type="AlphaFoldDB" id="A0A1Z4GDP5"/>
<evidence type="ECO:0000313" key="9">
    <source>
        <dbReference type="Proteomes" id="UP000218287"/>
    </source>
</evidence>
<feature type="transmembrane region" description="Helical" evidence="6">
    <location>
        <begin position="98"/>
        <end position="120"/>
    </location>
</feature>
<protein>
    <recommendedName>
        <fullName evidence="7">Cytochrome b561 bacterial/Ni-hydrogenase domain-containing protein</fullName>
    </recommendedName>
</protein>
<evidence type="ECO:0000256" key="1">
    <source>
        <dbReference type="ARBA" id="ARBA00004651"/>
    </source>
</evidence>
<keyword evidence="9" id="KW-1185">Reference proteome</keyword>
<dbReference type="InterPro" id="IPR011577">
    <property type="entry name" value="Cyt_b561_bac/Ni-Hgenase"/>
</dbReference>
<feature type="transmembrane region" description="Helical" evidence="6">
    <location>
        <begin position="12"/>
        <end position="34"/>
    </location>
</feature>
<dbReference type="InterPro" id="IPR016174">
    <property type="entry name" value="Di-haem_cyt_TM"/>
</dbReference>
<organism evidence="8 9">
    <name type="scientific">Anabaenopsis circularis NIES-21</name>
    <dbReference type="NCBI Taxonomy" id="1085406"/>
    <lineage>
        <taxon>Bacteria</taxon>
        <taxon>Bacillati</taxon>
        <taxon>Cyanobacteriota</taxon>
        <taxon>Cyanophyceae</taxon>
        <taxon>Nostocales</taxon>
        <taxon>Nodulariaceae</taxon>
        <taxon>Anabaenopsis</taxon>
    </lineage>
</organism>
<dbReference type="EMBL" id="AP018174">
    <property type="protein sequence ID" value="BAY15456.1"/>
    <property type="molecule type" value="Genomic_DNA"/>
</dbReference>
<sequence>MSRSVPYQPLWLRLLHGVSGIFAIAAIITGFLVYNTYDGRFDKIPFPQIGDIQRIHGTFALFFLIVLPAFAIYSFHARNRRLIQTNSWEQLSQVGKPIWWVSLQRLANTLILVASVFSVISGRMMKEEWLPAGEINDIWYTLYLIAWCVIVGCLAIHLLMSIKVGGVALLLSMFSLQVRTEDSPNQWMTRYRTWWSSLQTNFGERANQLLDNNLSLRIIEGFVLIGVVVAFLLPLFFSE</sequence>
<keyword evidence="5 6" id="KW-0472">Membrane</keyword>
<dbReference type="Gene3D" id="1.20.950.20">
    <property type="entry name" value="Transmembrane di-heme cytochromes, Chain C"/>
    <property type="match status" value="1"/>
</dbReference>
<evidence type="ECO:0000256" key="5">
    <source>
        <dbReference type="ARBA" id="ARBA00023136"/>
    </source>
</evidence>
<dbReference type="GO" id="GO:0005886">
    <property type="term" value="C:plasma membrane"/>
    <property type="evidence" value="ECO:0007669"/>
    <property type="project" value="UniProtKB-SubCell"/>
</dbReference>
<dbReference type="SUPFAM" id="SSF81342">
    <property type="entry name" value="Transmembrane di-heme cytochromes"/>
    <property type="match status" value="1"/>
</dbReference>
<dbReference type="GO" id="GO:0009055">
    <property type="term" value="F:electron transfer activity"/>
    <property type="evidence" value="ECO:0007669"/>
    <property type="project" value="InterPro"/>
</dbReference>
<evidence type="ECO:0000256" key="2">
    <source>
        <dbReference type="ARBA" id="ARBA00022475"/>
    </source>
</evidence>
<dbReference type="Pfam" id="PF01292">
    <property type="entry name" value="Ni_hydr_CYTB"/>
    <property type="match status" value="1"/>
</dbReference>
<name>A0A1Z4GDP5_9CYAN</name>
<accession>A0A1Z4GDP5</accession>
<keyword evidence="3 6" id="KW-0812">Transmembrane</keyword>
<proteinExistence type="predicted"/>
<feature type="transmembrane region" description="Helical" evidence="6">
    <location>
        <begin position="54"/>
        <end position="77"/>
    </location>
</feature>
<evidence type="ECO:0000256" key="6">
    <source>
        <dbReference type="SAM" id="Phobius"/>
    </source>
</evidence>
<keyword evidence="2" id="KW-1003">Cell membrane</keyword>
<evidence type="ECO:0000313" key="8">
    <source>
        <dbReference type="EMBL" id="BAY15456.1"/>
    </source>
</evidence>
<comment type="subcellular location">
    <subcellularLocation>
        <location evidence="1">Cell membrane</location>
        <topology evidence="1">Multi-pass membrane protein</topology>
    </subcellularLocation>
</comment>
<dbReference type="Proteomes" id="UP000218287">
    <property type="component" value="Chromosome"/>
</dbReference>
<gene>
    <name evidence="8" type="ORF">NIES21_12730</name>
</gene>
<evidence type="ECO:0000256" key="4">
    <source>
        <dbReference type="ARBA" id="ARBA00022989"/>
    </source>
</evidence>